<dbReference type="PANTHER" id="PTHR21137">
    <property type="entry name" value="ODORANT RECEPTOR"/>
    <property type="match status" value="1"/>
</dbReference>
<name>A0A6A4IP70_APOLU</name>
<evidence type="ECO:0000313" key="11">
    <source>
        <dbReference type="EMBL" id="KAF6201959.1"/>
    </source>
</evidence>
<evidence type="ECO:0000256" key="3">
    <source>
        <dbReference type="ARBA" id="ARBA00022606"/>
    </source>
</evidence>
<evidence type="ECO:0000256" key="6">
    <source>
        <dbReference type="ARBA" id="ARBA00022989"/>
    </source>
</evidence>
<feature type="transmembrane region" description="Helical" evidence="10">
    <location>
        <begin position="139"/>
        <end position="157"/>
    </location>
</feature>
<dbReference type="GO" id="GO:0005886">
    <property type="term" value="C:plasma membrane"/>
    <property type="evidence" value="ECO:0007669"/>
    <property type="project" value="UniProtKB-SubCell"/>
</dbReference>
<feature type="transmembrane region" description="Helical" evidence="10">
    <location>
        <begin position="44"/>
        <end position="67"/>
    </location>
</feature>
<keyword evidence="7 10" id="KW-0472">Membrane</keyword>
<accession>A0A6A4IP70</accession>
<evidence type="ECO:0000256" key="7">
    <source>
        <dbReference type="ARBA" id="ARBA00023136"/>
    </source>
</evidence>
<keyword evidence="8 10" id="KW-0675">Receptor</keyword>
<evidence type="ECO:0000256" key="5">
    <source>
        <dbReference type="ARBA" id="ARBA00022725"/>
    </source>
</evidence>
<dbReference type="Proteomes" id="UP000466442">
    <property type="component" value="Linkage Group LG12"/>
</dbReference>
<keyword evidence="6 10" id="KW-1133">Transmembrane helix</keyword>
<dbReference type="GO" id="GO:0007165">
    <property type="term" value="P:signal transduction"/>
    <property type="evidence" value="ECO:0007669"/>
    <property type="project" value="UniProtKB-KW"/>
</dbReference>
<organism evidence="11 12">
    <name type="scientific">Apolygus lucorum</name>
    <name type="common">Small green plant bug</name>
    <name type="synonym">Lygocoris lucorum</name>
    <dbReference type="NCBI Taxonomy" id="248454"/>
    <lineage>
        <taxon>Eukaryota</taxon>
        <taxon>Metazoa</taxon>
        <taxon>Ecdysozoa</taxon>
        <taxon>Arthropoda</taxon>
        <taxon>Hexapoda</taxon>
        <taxon>Insecta</taxon>
        <taxon>Pterygota</taxon>
        <taxon>Neoptera</taxon>
        <taxon>Paraneoptera</taxon>
        <taxon>Hemiptera</taxon>
        <taxon>Heteroptera</taxon>
        <taxon>Panheteroptera</taxon>
        <taxon>Cimicomorpha</taxon>
        <taxon>Miridae</taxon>
        <taxon>Mirini</taxon>
        <taxon>Apolygus</taxon>
    </lineage>
</organism>
<keyword evidence="2" id="KW-1003">Cell membrane</keyword>
<keyword evidence="12" id="KW-1185">Reference proteome</keyword>
<evidence type="ECO:0000256" key="2">
    <source>
        <dbReference type="ARBA" id="ARBA00022475"/>
    </source>
</evidence>
<keyword evidence="9 10" id="KW-0807">Transducer</keyword>
<keyword evidence="5 10" id="KW-0552">Olfaction</keyword>
<evidence type="ECO:0000256" key="9">
    <source>
        <dbReference type="ARBA" id="ARBA00023224"/>
    </source>
</evidence>
<dbReference type="AlphaFoldDB" id="A0A6A4IP70"/>
<dbReference type="Pfam" id="PF02949">
    <property type="entry name" value="7tm_6"/>
    <property type="match status" value="1"/>
</dbReference>
<evidence type="ECO:0000313" key="12">
    <source>
        <dbReference type="Proteomes" id="UP000466442"/>
    </source>
</evidence>
<evidence type="ECO:0000256" key="1">
    <source>
        <dbReference type="ARBA" id="ARBA00004651"/>
    </source>
</evidence>
<evidence type="ECO:0000256" key="10">
    <source>
        <dbReference type="RuleBase" id="RU351113"/>
    </source>
</evidence>
<comment type="caution">
    <text evidence="10">Lacks conserved residue(s) required for the propagation of feature annotation.</text>
</comment>
<evidence type="ECO:0000256" key="8">
    <source>
        <dbReference type="ARBA" id="ARBA00023170"/>
    </source>
</evidence>
<proteinExistence type="inferred from homology"/>
<feature type="transmembrane region" description="Helical" evidence="10">
    <location>
        <begin position="211"/>
        <end position="232"/>
    </location>
</feature>
<comment type="similarity">
    <text evidence="10">Belongs to the insect chemoreceptor superfamily. Heteromeric odorant receptor channel (TC 1.A.69) family.</text>
</comment>
<dbReference type="EMBL" id="WIXP02000012">
    <property type="protein sequence ID" value="KAF6201959.1"/>
    <property type="molecule type" value="Genomic_DNA"/>
</dbReference>
<dbReference type="InterPro" id="IPR004117">
    <property type="entry name" value="7tm6_olfct_rcpt"/>
</dbReference>
<comment type="caution">
    <text evidence="11">The sequence shown here is derived from an EMBL/GenBank/DDBJ whole genome shotgun (WGS) entry which is preliminary data.</text>
</comment>
<dbReference type="OrthoDB" id="6617147at2759"/>
<dbReference type="PANTHER" id="PTHR21137:SF35">
    <property type="entry name" value="ODORANT RECEPTOR 19A-RELATED"/>
    <property type="match status" value="1"/>
</dbReference>
<feature type="transmembrane region" description="Helical" evidence="10">
    <location>
        <begin position="308"/>
        <end position="331"/>
    </location>
</feature>
<sequence length="419" mass="48323">MSGYGKIEDDELVNSIDIWYLKRSGLWEVFNHYREHGVRNRRFTLWKIITLILFVPIGFFSLCGPFFTETDLEGMTLVILNPMSSSQTVIKFAILWYGIETQCRVLELFKRDFLTCVPPSMQDKASEILTEAAKKANNLANLGILTDVITVIVWNVLPLLRSEYFRIELGITAFGTPLRHNKILGFWYPVDYDETPYVQFVYCYEFLSCGWAGFVIALLEGLVIHLVILLTANIKVMHHLLEELKTSNGTLNSETLLTYIKDHQKLVKISNDMRNLYNMMITMELSTGLIILIITIFNFFLSSGNGDLVIMFKFMVYLMYTLVEVTVYCYIGSDLETTSEDLGFAAYSSQWYKVGKKFRKTLQMLMVRTRYSLALKFGRMYPINHMALTSILQTAYSTSMLLYRATSQDEQGEEAQILM</sequence>
<feature type="transmembrane region" description="Helical" evidence="10">
    <location>
        <begin position="276"/>
        <end position="302"/>
    </location>
</feature>
<protein>
    <recommendedName>
        <fullName evidence="10">Odorant receptor</fullName>
    </recommendedName>
</protein>
<evidence type="ECO:0000256" key="4">
    <source>
        <dbReference type="ARBA" id="ARBA00022692"/>
    </source>
</evidence>
<gene>
    <name evidence="11" type="ORF">GE061_004355</name>
</gene>
<reference evidence="11" key="1">
    <citation type="journal article" date="2021" name="Mol. Ecol. Resour.">
        <title>Apolygus lucorum genome provides insights into omnivorousness and mesophyll feeding.</title>
        <authorList>
            <person name="Liu Y."/>
            <person name="Liu H."/>
            <person name="Wang H."/>
            <person name="Huang T."/>
            <person name="Liu B."/>
            <person name="Yang B."/>
            <person name="Yin L."/>
            <person name="Li B."/>
            <person name="Zhang Y."/>
            <person name="Zhang S."/>
            <person name="Jiang F."/>
            <person name="Zhang X."/>
            <person name="Ren Y."/>
            <person name="Wang B."/>
            <person name="Wang S."/>
            <person name="Lu Y."/>
            <person name="Wu K."/>
            <person name="Fan W."/>
            <person name="Wang G."/>
        </authorList>
    </citation>
    <scope>NUCLEOTIDE SEQUENCE</scope>
    <source>
        <strain evidence="11">12Hb</strain>
    </source>
</reference>
<feature type="transmembrane region" description="Helical" evidence="10">
    <location>
        <begin position="79"/>
        <end position="99"/>
    </location>
</feature>
<dbReference type="GO" id="GO:0004984">
    <property type="term" value="F:olfactory receptor activity"/>
    <property type="evidence" value="ECO:0007669"/>
    <property type="project" value="InterPro"/>
</dbReference>
<keyword evidence="4 10" id="KW-0812">Transmembrane</keyword>
<keyword evidence="3 10" id="KW-0716">Sensory transduction</keyword>
<dbReference type="GO" id="GO:0005549">
    <property type="term" value="F:odorant binding"/>
    <property type="evidence" value="ECO:0007669"/>
    <property type="project" value="InterPro"/>
</dbReference>
<comment type="subcellular location">
    <subcellularLocation>
        <location evidence="1 10">Cell membrane</location>
        <topology evidence="1 10">Multi-pass membrane protein</topology>
    </subcellularLocation>
</comment>